<feature type="transmembrane region" description="Helical" evidence="7">
    <location>
        <begin position="253"/>
        <end position="273"/>
    </location>
</feature>
<dbReference type="GO" id="GO:0005886">
    <property type="term" value="C:plasma membrane"/>
    <property type="evidence" value="ECO:0007669"/>
    <property type="project" value="UniProtKB-SubCell"/>
</dbReference>
<keyword evidence="8" id="KW-0067">ATP-binding</keyword>
<dbReference type="AlphaFoldDB" id="A0A1R0XD17"/>
<evidence type="ECO:0000256" key="1">
    <source>
        <dbReference type="ARBA" id="ARBA00004651"/>
    </source>
</evidence>
<keyword evidence="3" id="KW-1003">Cell membrane</keyword>
<dbReference type="PROSITE" id="PS50928">
    <property type="entry name" value="ABC_TM1"/>
    <property type="match status" value="1"/>
</dbReference>
<dbReference type="PANTHER" id="PTHR43744">
    <property type="entry name" value="ABC TRANSPORTER PERMEASE PROTEIN MG189-RELATED-RELATED"/>
    <property type="match status" value="1"/>
</dbReference>
<feature type="transmembrane region" description="Helical" evidence="7">
    <location>
        <begin position="81"/>
        <end position="105"/>
    </location>
</feature>
<feature type="transmembrane region" description="Helical" evidence="7">
    <location>
        <begin position="195"/>
        <end position="220"/>
    </location>
</feature>
<proteinExistence type="inferred from homology"/>
<evidence type="ECO:0000256" key="5">
    <source>
        <dbReference type="ARBA" id="ARBA00022989"/>
    </source>
</evidence>
<keyword evidence="5 7" id="KW-1133">Transmembrane helix</keyword>
<keyword evidence="2 7" id="KW-0813">Transport</keyword>
<dbReference type="Pfam" id="PF00528">
    <property type="entry name" value="BPD_transp_1"/>
    <property type="match status" value="1"/>
</dbReference>
<keyword evidence="4 7" id="KW-0812">Transmembrane</keyword>
<dbReference type="SUPFAM" id="SSF161098">
    <property type="entry name" value="MetI-like"/>
    <property type="match status" value="1"/>
</dbReference>
<evidence type="ECO:0000313" key="8">
    <source>
        <dbReference type="EMBL" id="OMD32971.1"/>
    </source>
</evidence>
<dbReference type="InterPro" id="IPR035906">
    <property type="entry name" value="MetI-like_sf"/>
</dbReference>
<organism evidence="8 9">
    <name type="scientific">Paenibacillus odorifer</name>
    <dbReference type="NCBI Taxonomy" id="189426"/>
    <lineage>
        <taxon>Bacteria</taxon>
        <taxon>Bacillati</taxon>
        <taxon>Bacillota</taxon>
        <taxon>Bacilli</taxon>
        <taxon>Bacillales</taxon>
        <taxon>Paenibacillaceae</taxon>
        <taxon>Paenibacillus</taxon>
    </lineage>
</organism>
<dbReference type="Proteomes" id="UP000187465">
    <property type="component" value="Unassembled WGS sequence"/>
</dbReference>
<dbReference type="Gene3D" id="1.10.3720.10">
    <property type="entry name" value="MetI-like"/>
    <property type="match status" value="1"/>
</dbReference>
<dbReference type="InterPro" id="IPR000515">
    <property type="entry name" value="MetI-like"/>
</dbReference>
<evidence type="ECO:0000256" key="4">
    <source>
        <dbReference type="ARBA" id="ARBA00022692"/>
    </source>
</evidence>
<comment type="caution">
    <text evidence="8">The sequence shown here is derived from an EMBL/GenBank/DDBJ whole genome shotgun (WGS) entry which is preliminary data.</text>
</comment>
<feature type="transmembrane region" description="Helical" evidence="7">
    <location>
        <begin position="21"/>
        <end position="42"/>
    </location>
</feature>
<dbReference type="GO" id="GO:0055085">
    <property type="term" value="P:transmembrane transport"/>
    <property type="evidence" value="ECO:0007669"/>
    <property type="project" value="InterPro"/>
</dbReference>
<gene>
    <name evidence="8" type="ORF">BJP51_13495</name>
</gene>
<reference evidence="8 9" key="1">
    <citation type="submission" date="2016-10" db="EMBL/GenBank/DDBJ databases">
        <title>Paenibacillus species isolates.</title>
        <authorList>
            <person name="Beno S.M."/>
        </authorList>
    </citation>
    <scope>NUCLEOTIDE SEQUENCE [LARGE SCALE GENOMIC DNA]</scope>
    <source>
        <strain evidence="8 9">FSL H7-0604</strain>
    </source>
</reference>
<comment type="similarity">
    <text evidence="7">Belongs to the binding-protein-dependent transport system permease family.</text>
</comment>
<evidence type="ECO:0000313" key="9">
    <source>
        <dbReference type="Proteomes" id="UP000187465"/>
    </source>
</evidence>
<evidence type="ECO:0000256" key="2">
    <source>
        <dbReference type="ARBA" id="ARBA00022448"/>
    </source>
</evidence>
<keyword evidence="8" id="KW-0547">Nucleotide-binding</keyword>
<feature type="transmembrane region" description="Helical" evidence="7">
    <location>
        <begin position="151"/>
        <end position="174"/>
    </location>
</feature>
<evidence type="ECO:0000256" key="6">
    <source>
        <dbReference type="ARBA" id="ARBA00023136"/>
    </source>
</evidence>
<name>A0A1R0XD17_9BACL</name>
<dbReference type="EMBL" id="MKQP01000015">
    <property type="protein sequence ID" value="OMD32971.1"/>
    <property type="molecule type" value="Genomic_DNA"/>
</dbReference>
<evidence type="ECO:0000256" key="7">
    <source>
        <dbReference type="RuleBase" id="RU363032"/>
    </source>
</evidence>
<dbReference type="PANTHER" id="PTHR43744:SF12">
    <property type="entry name" value="ABC TRANSPORTER PERMEASE PROTEIN MG189-RELATED"/>
    <property type="match status" value="1"/>
</dbReference>
<comment type="subcellular location">
    <subcellularLocation>
        <location evidence="1 7">Cell membrane</location>
        <topology evidence="1 7">Multi-pass membrane protein</topology>
    </subcellularLocation>
</comment>
<dbReference type="RefSeq" id="WP_036675824.1">
    <property type="nucleotide sequence ID" value="NZ_MKQL01000080.1"/>
</dbReference>
<sequence length="289" mass="32943">MSVATYGRLKSKKRNNQWMNLISFVVVIFFTILVLFPIWWIFRTSLMSNAEIYKYPPSLLPGNWLFSNYAETLEIFKFWKYLWNTMIIIVPACLAGTFTATLCGYAFARLRFRGKKLIWALCVGSMLLPAMVTLIPLYIGWTRGLGIHDSYLPLILPYFCGGGAFNIFLIRQFIMSIPRELDQAATIDGAGYYRILFSIIMPAIKSAMIVVALFIFIGLWNDLLQQMIYINSSDKYTIALGLTAFRGQLKQDWSLTMAATCMSFAPGVIFYLIGQKYFVEGITLTGLKN</sequence>
<dbReference type="CDD" id="cd06261">
    <property type="entry name" value="TM_PBP2"/>
    <property type="match status" value="1"/>
</dbReference>
<feature type="transmembrane region" description="Helical" evidence="7">
    <location>
        <begin position="117"/>
        <end position="139"/>
    </location>
</feature>
<keyword evidence="6 7" id="KW-0472">Membrane</keyword>
<protein>
    <submittedName>
        <fullName evidence="8">Sugar ABC transporter ATP-binding protein</fullName>
    </submittedName>
</protein>
<accession>A0A1R0XD17</accession>
<evidence type="ECO:0000256" key="3">
    <source>
        <dbReference type="ARBA" id="ARBA00022475"/>
    </source>
</evidence>
<dbReference type="GO" id="GO:0005524">
    <property type="term" value="F:ATP binding"/>
    <property type="evidence" value="ECO:0007669"/>
    <property type="project" value="UniProtKB-KW"/>
</dbReference>